<dbReference type="Pfam" id="PF00440">
    <property type="entry name" value="TetR_N"/>
    <property type="match status" value="1"/>
</dbReference>
<name>A0A8J3I4V1_9CHLR</name>
<dbReference type="GO" id="GO:0003700">
    <property type="term" value="F:DNA-binding transcription factor activity"/>
    <property type="evidence" value="ECO:0007669"/>
    <property type="project" value="TreeGrafter"/>
</dbReference>
<sequence>MTQTPGRRERKKQQTREKIARVALELFIERGFEQVTVTEVAETADVSVNTVYNYFPTKEDLFFGLNQPMEASLAGIIRQREKGELLLTFLRHLLLGSLERMKAMLPPEQDSTRQQVFRVIRESPTLQARGRQMTESIEEDLAHALADDMGTESDDIVPRLVAHLILTLYSRIFAEYARRRLKGESSEEILAGLSAMVMAGLDLLAHGIDASENK</sequence>
<protein>
    <submittedName>
        <fullName evidence="6">TetR family transcriptional regulator</fullName>
    </submittedName>
</protein>
<dbReference type="InterPro" id="IPR050109">
    <property type="entry name" value="HTH-type_TetR-like_transc_reg"/>
</dbReference>
<dbReference type="AlphaFoldDB" id="A0A8J3I4V1"/>
<evidence type="ECO:0000256" key="2">
    <source>
        <dbReference type="ARBA" id="ARBA00023125"/>
    </source>
</evidence>
<dbReference type="InterPro" id="IPR009057">
    <property type="entry name" value="Homeodomain-like_sf"/>
</dbReference>
<organism evidence="6 7">
    <name type="scientific">Ktedonospora formicarum</name>
    <dbReference type="NCBI Taxonomy" id="2778364"/>
    <lineage>
        <taxon>Bacteria</taxon>
        <taxon>Bacillati</taxon>
        <taxon>Chloroflexota</taxon>
        <taxon>Ktedonobacteria</taxon>
        <taxon>Ktedonobacterales</taxon>
        <taxon>Ktedonobacteraceae</taxon>
        <taxon>Ktedonospora</taxon>
    </lineage>
</organism>
<evidence type="ECO:0000256" key="1">
    <source>
        <dbReference type="ARBA" id="ARBA00023015"/>
    </source>
</evidence>
<dbReference type="GO" id="GO:0000976">
    <property type="term" value="F:transcription cis-regulatory region binding"/>
    <property type="evidence" value="ECO:0007669"/>
    <property type="project" value="TreeGrafter"/>
</dbReference>
<feature type="domain" description="HTH tetR-type" evidence="5">
    <location>
        <begin position="13"/>
        <end position="73"/>
    </location>
</feature>
<evidence type="ECO:0000256" key="4">
    <source>
        <dbReference type="PROSITE-ProRule" id="PRU00335"/>
    </source>
</evidence>
<dbReference type="Proteomes" id="UP000612362">
    <property type="component" value="Unassembled WGS sequence"/>
</dbReference>
<dbReference type="PANTHER" id="PTHR30055:SF234">
    <property type="entry name" value="HTH-TYPE TRANSCRIPTIONAL REGULATOR BETI"/>
    <property type="match status" value="1"/>
</dbReference>
<accession>A0A8J3I4V1</accession>
<dbReference type="RefSeq" id="WP_220196406.1">
    <property type="nucleotide sequence ID" value="NZ_BNJF01000002.1"/>
</dbReference>
<dbReference type="PANTHER" id="PTHR30055">
    <property type="entry name" value="HTH-TYPE TRANSCRIPTIONAL REGULATOR RUTR"/>
    <property type="match status" value="1"/>
</dbReference>
<evidence type="ECO:0000313" key="7">
    <source>
        <dbReference type="Proteomes" id="UP000612362"/>
    </source>
</evidence>
<feature type="DNA-binding region" description="H-T-H motif" evidence="4">
    <location>
        <begin position="36"/>
        <end position="55"/>
    </location>
</feature>
<dbReference type="InterPro" id="IPR001647">
    <property type="entry name" value="HTH_TetR"/>
</dbReference>
<keyword evidence="3" id="KW-0804">Transcription</keyword>
<evidence type="ECO:0000256" key="3">
    <source>
        <dbReference type="ARBA" id="ARBA00023163"/>
    </source>
</evidence>
<dbReference type="Pfam" id="PF17754">
    <property type="entry name" value="TetR_C_14"/>
    <property type="match status" value="1"/>
</dbReference>
<evidence type="ECO:0000313" key="6">
    <source>
        <dbReference type="EMBL" id="GHO47093.1"/>
    </source>
</evidence>
<keyword evidence="7" id="KW-1185">Reference proteome</keyword>
<dbReference type="Gene3D" id="1.10.10.60">
    <property type="entry name" value="Homeodomain-like"/>
    <property type="match status" value="1"/>
</dbReference>
<dbReference type="InterPro" id="IPR041347">
    <property type="entry name" value="MftR_C"/>
</dbReference>
<keyword evidence="1" id="KW-0805">Transcription regulation</keyword>
<dbReference type="EMBL" id="BNJF01000002">
    <property type="protein sequence ID" value="GHO47093.1"/>
    <property type="molecule type" value="Genomic_DNA"/>
</dbReference>
<dbReference type="PRINTS" id="PR00455">
    <property type="entry name" value="HTHTETR"/>
</dbReference>
<dbReference type="PROSITE" id="PS50977">
    <property type="entry name" value="HTH_TETR_2"/>
    <property type="match status" value="1"/>
</dbReference>
<proteinExistence type="predicted"/>
<gene>
    <name evidence="6" type="ORF">KSX_52560</name>
</gene>
<dbReference type="SUPFAM" id="SSF46689">
    <property type="entry name" value="Homeodomain-like"/>
    <property type="match status" value="1"/>
</dbReference>
<evidence type="ECO:0000259" key="5">
    <source>
        <dbReference type="PROSITE" id="PS50977"/>
    </source>
</evidence>
<keyword evidence="2 4" id="KW-0238">DNA-binding</keyword>
<comment type="caution">
    <text evidence="6">The sequence shown here is derived from an EMBL/GenBank/DDBJ whole genome shotgun (WGS) entry which is preliminary data.</text>
</comment>
<dbReference type="Gene3D" id="1.10.357.10">
    <property type="entry name" value="Tetracycline Repressor, domain 2"/>
    <property type="match status" value="1"/>
</dbReference>
<reference evidence="6" key="1">
    <citation type="submission" date="2020-10" db="EMBL/GenBank/DDBJ databases">
        <title>Taxonomic study of unclassified bacteria belonging to the class Ktedonobacteria.</title>
        <authorList>
            <person name="Yabe S."/>
            <person name="Wang C.M."/>
            <person name="Zheng Y."/>
            <person name="Sakai Y."/>
            <person name="Cavaletti L."/>
            <person name="Monciardini P."/>
            <person name="Donadio S."/>
        </authorList>
    </citation>
    <scope>NUCLEOTIDE SEQUENCE</scope>
    <source>
        <strain evidence="6">SOSP1-1</strain>
    </source>
</reference>